<dbReference type="InterPro" id="IPR012932">
    <property type="entry name" value="VKOR"/>
</dbReference>
<dbReference type="EMBL" id="MHTK01000006">
    <property type="protein sequence ID" value="OHA59570.1"/>
    <property type="molecule type" value="Genomic_DNA"/>
</dbReference>
<dbReference type="Proteomes" id="UP000177838">
    <property type="component" value="Unassembled WGS sequence"/>
</dbReference>
<feature type="transmembrane region" description="Helical" evidence="10">
    <location>
        <begin position="115"/>
        <end position="136"/>
    </location>
</feature>
<gene>
    <name evidence="12" type="ORF">A2589_01770</name>
</gene>
<comment type="caution">
    <text evidence="12">The sequence shown here is derived from an EMBL/GenBank/DDBJ whole genome shotgun (WGS) entry which is preliminary data.</text>
</comment>
<dbReference type="AlphaFoldDB" id="A0A1G2QG22"/>
<evidence type="ECO:0000313" key="12">
    <source>
        <dbReference type="EMBL" id="OHA59570.1"/>
    </source>
</evidence>
<dbReference type="Pfam" id="PF07884">
    <property type="entry name" value="VKOR"/>
    <property type="match status" value="1"/>
</dbReference>
<keyword evidence="6" id="KW-0560">Oxidoreductase</keyword>
<feature type="transmembrane region" description="Helical" evidence="10">
    <location>
        <begin position="273"/>
        <end position="296"/>
    </location>
</feature>
<feature type="transmembrane region" description="Helical" evidence="10">
    <location>
        <begin position="151"/>
        <end position="173"/>
    </location>
</feature>
<evidence type="ECO:0000256" key="6">
    <source>
        <dbReference type="ARBA" id="ARBA00023002"/>
    </source>
</evidence>
<protein>
    <recommendedName>
        <fullName evidence="11">Vitamin K epoxide reductase domain-containing protein</fullName>
    </recommendedName>
</protein>
<feature type="transmembrane region" description="Helical" evidence="10">
    <location>
        <begin position="302"/>
        <end position="323"/>
    </location>
</feature>
<proteinExistence type="inferred from homology"/>
<dbReference type="STRING" id="1802439.A2589_01770"/>
<dbReference type="InterPro" id="IPR044698">
    <property type="entry name" value="VKOR/LTO1"/>
</dbReference>
<evidence type="ECO:0000313" key="13">
    <source>
        <dbReference type="Proteomes" id="UP000177838"/>
    </source>
</evidence>
<evidence type="ECO:0000256" key="8">
    <source>
        <dbReference type="ARBA" id="ARBA00023157"/>
    </source>
</evidence>
<accession>A0A1G2QG22</accession>
<evidence type="ECO:0000259" key="11">
    <source>
        <dbReference type="SMART" id="SM00756"/>
    </source>
</evidence>
<dbReference type="PANTHER" id="PTHR34573">
    <property type="entry name" value="VKC DOMAIN-CONTAINING PROTEIN"/>
    <property type="match status" value="1"/>
</dbReference>
<keyword evidence="4" id="KW-0874">Quinone</keyword>
<evidence type="ECO:0000256" key="1">
    <source>
        <dbReference type="ARBA" id="ARBA00004141"/>
    </source>
</evidence>
<dbReference type="InterPro" id="IPR038354">
    <property type="entry name" value="VKOR_sf"/>
</dbReference>
<comment type="subcellular location">
    <subcellularLocation>
        <location evidence="1">Membrane</location>
        <topology evidence="1">Multi-pass membrane protein</topology>
    </subcellularLocation>
</comment>
<keyword evidence="7 10" id="KW-0472">Membrane</keyword>
<evidence type="ECO:0000256" key="2">
    <source>
        <dbReference type="ARBA" id="ARBA00006214"/>
    </source>
</evidence>
<feature type="domain" description="Vitamin K epoxide reductase" evidence="11">
    <location>
        <begin position="2"/>
        <end position="137"/>
    </location>
</feature>
<feature type="transmembrane region" description="Helical" evidence="10">
    <location>
        <begin position="87"/>
        <end position="106"/>
    </location>
</feature>
<keyword evidence="9" id="KW-0676">Redox-active center</keyword>
<dbReference type="PANTHER" id="PTHR34573:SF1">
    <property type="entry name" value="VITAMIN K EPOXIDE REDUCTASE DOMAIN-CONTAINING PROTEIN"/>
    <property type="match status" value="1"/>
</dbReference>
<keyword evidence="5 10" id="KW-1133">Transmembrane helix</keyword>
<feature type="transmembrane region" description="Helical" evidence="10">
    <location>
        <begin position="226"/>
        <end position="252"/>
    </location>
</feature>
<evidence type="ECO:0000256" key="9">
    <source>
        <dbReference type="ARBA" id="ARBA00023284"/>
    </source>
</evidence>
<reference evidence="12 13" key="1">
    <citation type="journal article" date="2016" name="Nat. Commun.">
        <title>Thousands of microbial genomes shed light on interconnected biogeochemical processes in an aquifer system.</title>
        <authorList>
            <person name="Anantharaman K."/>
            <person name="Brown C.T."/>
            <person name="Hug L.A."/>
            <person name="Sharon I."/>
            <person name="Castelle C.J."/>
            <person name="Probst A.J."/>
            <person name="Thomas B.C."/>
            <person name="Singh A."/>
            <person name="Wilkins M.J."/>
            <person name="Karaoz U."/>
            <person name="Brodie E.L."/>
            <person name="Williams K.H."/>
            <person name="Hubbard S.S."/>
            <person name="Banfield J.F."/>
        </authorList>
    </citation>
    <scope>NUCLEOTIDE SEQUENCE [LARGE SCALE GENOMIC DNA]</scope>
</reference>
<evidence type="ECO:0000256" key="10">
    <source>
        <dbReference type="SAM" id="Phobius"/>
    </source>
</evidence>
<evidence type="ECO:0000256" key="4">
    <source>
        <dbReference type="ARBA" id="ARBA00022719"/>
    </source>
</evidence>
<organism evidence="12 13">
    <name type="scientific">Candidatus Vogelbacteria bacterium RIFOXYD1_FULL_46_19</name>
    <dbReference type="NCBI Taxonomy" id="1802439"/>
    <lineage>
        <taxon>Bacteria</taxon>
        <taxon>Candidatus Vogeliibacteriota</taxon>
    </lineage>
</organism>
<dbReference type="Gene3D" id="1.20.1440.130">
    <property type="entry name" value="VKOR domain"/>
    <property type="match status" value="1"/>
</dbReference>
<feature type="transmembrane region" description="Helical" evidence="10">
    <location>
        <begin position="194"/>
        <end position="214"/>
    </location>
</feature>
<evidence type="ECO:0000256" key="7">
    <source>
        <dbReference type="ARBA" id="ARBA00023136"/>
    </source>
</evidence>
<sequence length="329" mass="36101">MSIGAYYLIILLALAGWLVSLHIWQSKKRNRPLTCPLKSDCNAVVTSDFSRLLGIPLELLGLLYYGLTIIFYALFIALPAWQGPAGTFILLVATAAAFLFSIYLTLVQALAIREWCLWCLISAGLCTAIFATAILGGDLTFADMLTRYREYIVTAFTIGLTLGVGASTVYNVLYLKSLRDLKISQAEQDILRTISQIIWLGLIVIIVSGITLYVSNPDVYNQSMKFITSLLVMGVIVISDALLNILVAPQLIDISAGRRPEHRPGELRNLRRLSFGLSAASAVSWYTILALALLPLSLSSSLPFLILSYLTILVIGIISSQLMEYSLVV</sequence>
<keyword evidence="8" id="KW-1015">Disulfide bond</keyword>
<dbReference type="GO" id="GO:0016491">
    <property type="term" value="F:oxidoreductase activity"/>
    <property type="evidence" value="ECO:0007669"/>
    <property type="project" value="UniProtKB-KW"/>
</dbReference>
<dbReference type="GO" id="GO:0016020">
    <property type="term" value="C:membrane"/>
    <property type="evidence" value="ECO:0007669"/>
    <property type="project" value="UniProtKB-SubCell"/>
</dbReference>
<keyword evidence="3 10" id="KW-0812">Transmembrane</keyword>
<feature type="transmembrane region" description="Helical" evidence="10">
    <location>
        <begin position="6"/>
        <end position="24"/>
    </location>
</feature>
<name>A0A1G2QG22_9BACT</name>
<feature type="transmembrane region" description="Helical" evidence="10">
    <location>
        <begin position="59"/>
        <end position="81"/>
    </location>
</feature>
<evidence type="ECO:0000256" key="5">
    <source>
        <dbReference type="ARBA" id="ARBA00022989"/>
    </source>
</evidence>
<comment type="similarity">
    <text evidence="2">Belongs to the VKOR family.</text>
</comment>
<evidence type="ECO:0000256" key="3">
    <source>
        <dbReference type="ARBA" id="ARBA00022692"/>
    </source>
</evidence>
<dbReference type="GO" id="GO:0048038">
    <property type="term" value="F:quinone binding"/>
    <property type="evidence" value="ECO:0007669"/>
    <property type="project" value="UniProtKB-KW"/>
</dbReference>
<dbReference type="CDD" id="cd12916">
    <property type="entry name" value="VKOR_1"/>
    <property type="match status" value="1"/>
</dbReference>
<dbReference type="SMART" id="SM00756">
    <property type="entry name" value="VKc"/>
    <property type="match status" value="1"/>
</dbReference>